<dbReference type="NCBIfam" id="TIGR01913">
    <property type="entry name" value="bet_lambda"/>
    <property type="match status" value="1"/>
</dbReference>
<gene>
    <name evidence="2" type="ORF">DFO67_11551</name>
</gene>
<dbReference type="GO" id="GO:0003677">
    <property type="term" value="F:DNA binding"/>
    <property type="evidence" value="ECO:0007669"/>
    <property type="project" value="InterPro"/>
</dbReference>
<organism evidence="2 3">
    <name type="scientific">Modicisalibacter xianhensis</name>
    <dbReference type="NCBI Taxonomy" id="442341"/>
    <lineage>
        <taxon>Bacteria</taxon>
        <taxon>Pseudomonadati</taxon>
        <taxon>Pseudomonadota</taxon>
        <taxon>Gammaproteobacteria</taxon>
        <taxon>Oceanospirillales</taxon>
        <taxon>Halomonadaceae</taxon>
        <taxon>Modicisalibacter</taxon>
    </lineage>
</organism>
<comment type="caution">
    <text evidence="2">The sequence shown here is derived from an EMBL/GenBank/DDBJ whole genome shotgun (WGS) entry which is preliminary data.</text>
</comment>
<dbReference type="AlphaFoldDB" id="A0A4R8FKL8"/>
<dbReference type="Pfam" id="PF03837">
    <property type="entry name" value="RecT"/>
    <property type="match status" value="1"/>
</dbReference>
<reference evidence="2 3" key="1">
    <citation type="submission" date="2019-03" db="EMBL/GenBank/DDBJ databases">
        <title>Freshwater and sediment microbial communities from various areas in North America, analyzing microbe dynamics in response to fracking.</title>
        <authorList>
            <person name="Lamendella R."/>
        </authorList>
    </citation>
    <scope>NUCLEOTIDE SEQUENCE [LARGE SCALE GENOMIC DNA]</scope>
    <source>
        <strain evidence="2 3">6_TX</strain>
    </source>
</reference>
<dbReference type="GO" id="GO:0006310">
    <property type="term" value="P:DNA recombination"/>
    <property type="evidence" value="ECO:0007669"/>
    <property type="project" value="InterPro"/>
</dbReference>
<evidence type="ECO:0000313" key="2">
    <source>
        <dbReference type="EMBL" id="TDX26786.1"/>
    </source>
</evidence>
<sequence>MSNSSAQATSANPSASQGKGASQADTKPKLLTRIAGRFGVDEMKLLETLKATAFKQRDGTAPTNEQMIALLVVAEQYQLNPFTREIYAFPDKQNGIVPVVGVDGWSRIINTHQNYAGMDFVYSDEMTTMPDAKVPGHVWIECVMYRKDIDRPIRVREYLDEVYREAFKKNGYTVTGPWQTHTKRFHRHKAMIQCARLAFGFSGIYDQDEAERIAEIDITAEGSHTTSVGAKAVSQGASLQLTHQQQQNMAPILDQLVKRAMDAGAWNGAYEWVRGRYAGAELEYAIQSLRDAEIESMPAEVVSTASVVEKQAEQPTSEVMPKAQQASKAKPKSDQPTPDNNVQAAPKQNQAPAESKPEDVFPRPEDQFPDFDEEGPGF</sequence>
<feature type="region of interest" description="Disordered" evidence="1">
    <location>
        <begin position="308"/>
        <end position="378"/>
    </location>
</feature>
<feature type="compositionally biased region" description="Polar residues" evidence="1">
    <location>
        <begin position="334"/>
        <end position="352"/>
    </location>
</feature>
<evidence type="ECO:0000256" key="1">
    <source>
        <dbReference type="SAM" id="MobiDB-lite"/>
    </source>
</evidence>
<protein>
    <submittedName>
        <fullName evidence="2">Phage recombination protein Bet</fullName>
    </submittedName>
</protein>
<feature type="region of interest" description="Disordered" evidence="1">
    <location>
        <begin position="1"/>
        <end position="26"/>
    </location>
</feature>
<proteinExistence type="predicted"/>
<dbReference type="OrthoDB" id="8909920at2"/>
<feature type="compositionally biased region" description="Acidic residues" evidence="1">
    <location>
        <begin position="367"/>
        <end position="378"/>
    </location>
</feature>
<name>A0A4R8FKL8_9GAMM</name>
<dbReference type="InterPro" id="IPR010183">
    <property type="entry name" value="Phage_lambda_Bet"/>
</dbReference>
<dbReference type="EMBL" id="SOEC01000015">
    <property type="protein sequence ID" value="TDX26786.1"/>
    <property type="molecule type" value="Genomic_DNA"/>
</dbReference>
<feature type="compositionally biased region" description="Polar residues" evidence="1">
    <location>
        <begin position="1"/>
        <end position="25"/>
    </location>
</feature>
<accession>A0A4R8FKL8</accession>
<evidence type="ECO:0000313" key="3">
    <source>
        <dbReference type="Proteomes" id="UP000294489"/>
    </source>
</evidence>
<dbReference type="Proteomes" id="UP000294489">
    <property type="component" value="Unassembled WGS sequence"/>
</dbReference>
<dbReference type="InterPro" id="IPR018330">
    <property type="entry name" value="RecT_fam"/>
</dbReference>
<feature type="compositionally biased region" description="Basic and acidic residues" evidence="1">
    <location>
        <begin position="355"/>
        <end position="366"/>
    </location>
</feature>